<feature type="transmembrane region" description="Helical" evidence="1">
    <location>
        <begin position="351"/>
        <end position="372"/>
    </location>
</feature>
<accession>A0A917ANU5</accession>
<feature type="transmembrane region" description="Helical" evidence="1">
    <location>
        <begin position="164"/>
        <end position="181"/>
    </location>
</feature>
<organism evidence="3 4">
    <name type="scientific">Nesterenkonia cremea</name>
    <dbReference type="NCBI Taxonomy" id="1882340"/>
    <lineage>
        <taxon>Bacteria</taxon>
        <taxon>Bacillati</taxon>
        <taxon>Actinomycetota</taxon>
        <taxon>Actinomycetes</taxon>
        <taxon>Micrococcales</taxon>
        <taxon>Micrococcaceae</taxon>
        <taxon>Nesterenkonia</taxon>
    </lineage>
</organism>
<proteinExistence type="predicted"/>
<feature type="transmembrane region" description="Helical" evidence="1">
    <location>
        <begin position="201"/>
        <end position="220"/>
    </location>
</feature>
<feature type="transmembrane region" description="Helical" evidence="1">
    <location>
        <begin position="15"/>
        <end position="48"/>
    </location>
</feature>
<feature type="domain" description="DUF112" evidence="2">
    <location>
        <begin position="17"/>
        <end position="436"/>
    </location>
</feature>
<dbReference type="Pfam" id="PF01970">
    <property type="entry name" value="TctA"/>
    <property type="match status" value="1"/>
</dbReference>
<dbReference type="EMBL" id="BMIS01000002">
    <property type="protein sequence ID" value="GGE63459.1"/>
    <property type="molecule type" value="Genomic_DNA"/>
</dbReference>
<dbReference type="InterPro" id="IPR002823">
    <property type="entry name" value="DUF112_TM"/>
</dbReference>
<reference evidence="3" key="2">
    <citation type="submission" date="2020-09" db="EMBL/GenBank/DDBJ databases">
        <authorList>
            <person name="Sun Q."/>
            <person name="Zhou Y."/>
        </authorList>
    </citation>
    <scope>NUCLEOTIDE SEQUENCE</scope>
    <source>
        <strain evidence="3">CGMCC 1.15388</strain>
    </source>
</reference>
<feature type="transmembrane region" description="Helical" evidence="1">
    <location>
        <begin position="135"/>
        <end position="157"/>
    </location>
</feature>
<dbReference type="PANTHER" id="PTHR35342:SF5">
    <property type="entry name" value="TRICARBOXYLIC TRANSPORT PROTEIN"/>
    <property type="match status" value="1"/>
</dbReference>
<feature type="transmembrane region" description="Helical" evidence="1">
    <location>
        <begin position="109"/>
        <end position="129"/>
    </location>
</feature>
<comment type="caution">
    <text evidence="3">The sequence shown here is derived from an EMBL/GenBank/DDBJ whole genome shotgun (WGS) entry which is preliminary data.</text>
</comment>
<protein>
    <submittedName>
        <fullName evidence="3">C4-dicarboxylate ABC transporter permease</fullName>
    </submittedName>
</protein>
<keyword evidence="1" id="KW-1133">Transmembrane helix</keyword>
<dbReference type="PANTHER" id="PTHR35342">
    <property type="entry name" value="TRICARBOXYLIC TRANSPORT PROTEIN"/>
    <property type="match status" value="1"/>
</dbReference>
<dbReference type="RefSeq" id="WP_188682905.1">
    <property type="nucleotide sequence ID" value="NZ_BMIS01000002.1"/>
</dbReference>
<dbReference type="Proteomes" id="UP000633136">
    <property type="component" value="Unassembled WGS sequence"/>
</dbReference>
<evidence type="ECO:0000313" key="4">
    <source>
        <dbReference type="Proteomes" id="UP000633136"/>
    </source>
</evidence>
<keyword evidence="1" id="KW-0812">Transmembrane</keyword>
<keyword evidence="4" id="KW-1185">Reference proteome</keyword>
<name>A0A917ANU5_9MICC</name>
<evidence type="ECO:0000256" key="1">
    <source>
        <dbReference type="SAM" id="Phobius"/>
    </source>
</evidence>
<gene>
    <name evidence="3" type="ORF">GCM10011401_08190</name>
</gene>
<keyword evidence="1" id="KW-0472">Membrane</keyword>
<feature type="transmembrane region" description="Helical" evidence="1">
    <location>
        <begin position="60"/>
        <end position="79"/>
    </location>
</feature>
<reference evidence="3" key="1">
    <citation type="journal article" date="2014" name="Int. J. Syst. Evol. Microbiol.">
        <title>Complete genome sequence of Corynebacterium casei LMG S-19264T (=DSM 44701T), isolated from a smear-ripened cheese.</title>
        <authorList>
            <consortium name="US DOE Joint Genome Institute (JGI-PGF)"/>
            <person name="Walter F."/>
            <person name="Albersmeier A."/>
            <person name="Kalinowski J."/>
            <person name="Ruckert C."/>
        </authorList>
    </citation>
    <scope>NUCLEOTIDE SEQUENCE</scope>
    <source>
        <strain evidence="3">CGMCC 1.15388</strain>
    </source>
</reference>
<feature type="transmembrane region" description="Helical" evidence="1">
    <location>
        <begin position="460"/>
        <end position="481"/>
    </location>
</feature>
<feature type="transmembrane region" description="Helical" evidence="1">
    <location>
        <begin position="384"/>
        <end position="402"/>
    </location>
</feature>
<sequence length="490" mass="50313">MSDWLIGLEAIADPLVLLLIVCGVSIGIVVGALPGISATVGVAILLPFTFALEPIQGTMLLLGIYGGAVYAGSIPAILVRAPGTPASAASVDDGNALARQGQADQALKVSVLGSTLGGIIGVILLALLAPVLASFALGFGPAAYFMLALLALTVVAAVSEGRMLKGLISGALGLAIALIGLDTIQGFPRLTGGSPELASGIDYIPVMIGLFAVAEAFLQFENRLGISLKAKGQRFSPGLGWLKKLAPSAILGSVIGFIIGVIPGTGGDIGSFVAYNEAKRAARKDRRNFGHGDIRGLVSAESAKNAGTAGALAPTLTLGIPGDVTSAVLIGAITVHGLQPGPALFDGSPDLVYGIFIGFLVVYLVLLLLGWFGSGLWARMIERVPATYLWPTGIVLAVLGSYSLRSNLFDVMVMLIAAVLGYVMIKGGFPLAPLIIGMILGPIAEEGFRLAMILEGDLSWVLQPLPLVLLLMTVASAGFALRRELRSTAS</sequence>
<feature type="transmembrane region" description="Helical" evidence="1">
    <location>
        <begin position="241"/>
        <end position="262"/>
    </location>
</feature>
<evidence type="ECO:0000313" key="3">
    <source>
        <dbReference type="EMBL" id="GGE63459.1"/>
    </source>
</evidence>
<dbReference type="AlphaFoldDB" id="A0A917ANU5"/>
<feature type="transmembrane region" description="Helical" evidence="1">
    <location>
        <begin position="432"/>
        <end position="454"/>
    </location>
</feature>
<evidence type="ECO:0000259" key="2">
    <source>
        <dbReference type="Pfam" id="PF01970"/>
    </source>
</evidence>